<evidence type="ECO:0000256" key="1">
    <source>
        <dbReference type="SAM" id="MobiDB-lite"/>
    </source>
</evidence>
<name>A0A8J2M7K7_9BILA</name>
<proteinExistence type="predicted"/>
<dbReference type="Proteomes" id="UP000746747">
    <property type="component" value="Unassembled WGS sequence"/>
</dbReference>
<dbReference type="AlphaFoldDB" id="A0A8J2M7K7"/>
<organism evidence="2 3">
    <name type="scientific">Cercopithifilaria johnstoni</name>
    <dbReference type="NCBI Taxonomy" id="2874296"/>
    <lineage>
        <taxon>Eukaryota</taxon>
        <taxon>Metazoa</taxon>
        <taxon>Ecdysozoa</taxon>
        <taxon>Nematoda</taxon>
        <taxon>Chromadorea</taxon>
        <taxon>Rhabditida</taxon>
        <taxon>Spirurina</taxon>
        <taxon>Spiruromorpha</taxon>
        <taxon>Filarioidea</taxon>
        <taxon>Onchocercidae</taxon>
        <taxon>Cercopithifilaria</taxon>
    </lineage>
</organism>
<evidence type="ECO:0000313" key="3">
    <source>
        <dbReference type="Proteomes" id="UP000746747"/>
    </source>
</evidence>
<feature type="region of interest" description="Disordered" evidence="1">
    <location>
        <begin position="98"/>
        <end position="166"/>
    </location>
</feature>
<gene>
    <name evidence="2" type="ORF">CJOHNSTONI_LOCUS6460</name>
</gene>
<dbReference type="OrthoDB" id="5858647at2759"/>
<dbReference type="EMBL" id="CAKAEH010001463">
    <property type="protein sequence ID" value="CAG9536553.1"/>
    <property type="molecule type" value="Genomic_DNA"/>
</dbReference>
<evidence type="ECO:0000313" key="2">
    <source>
        <dbReference type="EMBL" id="CAG9536553.1"/>
    </source>
</evidence>
<feature type="compositionally biased region" description="Acidic residues" evidence="1">
    <location>
        <begin position="136"/>
        <end position="159"/>
    </location>
</feature>
<sequence length="343" mass="38530">MDFYENICLPSWNQIQHFTVAPSRTTFSTSISNARFFLPNSLNRIVKNYKSIIGASDITVNSESKKKPSLKQHIPSLRAISQNAYRFTKSTRTTVPINQKSTSYYVDHDHKRNTNNGSKKGCGNNNNINDDQDNRNDDDDDDDDDGDDIYSDNEYEDNDTSLISSNDEKPISAKKYIAYGVAGSLLTPKRTIKNVAIRPDPVTTHRNFQYAKTPLAKITSTASTSLATITIPSVNNIITRAAINDNTITTTITTIANATATITTTTTTTVTPALKFIPIPINILIPEWNTTMKDSELSNQNHNYILNIGIIEQNPNNQQMIHNEMIEELKCFHYFANKFVCFK</sequence>
<accession>A0A8J2M7K7</accession>
<protein>
    <submittedName>
        <fullName evidence="2">Uncharacterized protein</fullName>
    </submittedName>
</protein>
<keyword evidence="3" id="KW-1185">Reference proteome</keyword>
<reference evidence="2" key="1">
    <citation type="submission" date="2021-09" db="EMBL/GenBank/DDBJ databases">
        <authorList>
            <consortium name="Pathogen Informatics"/>
        </authorList>
    </citation>
    <scope>NUCLEOTIDE SEQUENCE</scope>
</reference>
<comment type="caution">
    <text evidence="2">The sequence shown here is derived from an EMBL/GenBank/DDBJ whole genome shotgun (WGS) entry which is preliminary data.</text>
</comment>